<protein>
    <submittedName>
        <fullName evidence="2">Uncharacterized protein</fullName>
    </submittedName>
</protein>
<comment type="caution">
    <text evidence="2">The sequence shown here is derived from an EMBL/GenBank/DDBJ whole genome shotgun (WGS) entry which is preliminary data.</text>
</comment>
<dbReference type="Proteomes" id="UP000712281">
    <property type="component" value="Unassembled WGS sequence"/>
</dbReference>
<evidence type="ECO:0000313" key="3">
    <source>
        <dbReference type="Proteomes" id="UP000712281"/>
    </source>
</evidence>
<dbReference type="Gene3D" id="2.60.40.640">
    <property type="match status" value="1"/>
</dbReference>
<reference evidence="2" key="1">
    <citation type="submission" date="2019-12" db="EMBL/GenBank/DDBJ databases">
        <title>Genome sequencing and annotation of Brassica cretica.</title>
        <authorList>
            <person name="Studholme D.J."/>
            <person name="Sarris P.F."/>
        </authorList>
    </citation>
    <scope>NUCLEOTIDE SEQUENCE</scope>
    <source>
        <strain evidence="2">PFS-001/15</strain>
        <tissue evidence="2">Leaf</tissue>
    </source>
</reference>
<organism evidence="2 3">
    <name type="scientific">Brassica cretica</name>
    <name type="common">Mustard</name>
    <dbReference type="NCBI Taxonomy" id="69181"/>
    <lineage>
        <taxon>Eukaryota</taxon>
        <taxon>Viridiplantae</taxon>
        <taxon>Streptophyta</taxon>
        <taxon>Embryophyta</taxon>
        <taxon>Tracheophyta</taxon>
        <taxon>Spermatophyta</taxon>
        <taxon>Magnoliopsida</taxon>
        <taxon>eudicotyledons</taxon>
        <taxon>Gunneridae</taxon>
        <taxon>Pentapetalae</taxon>
        <taxon>rosids</taxon>
        <taxon>malvids</taxon>
        <taxon>Brassicales</taxon>
        <taxon>Brassicaceae</taxon>
        <taxon>Brassiceae</taxon>
        <taxon>Brassica</taxon>
    </lineage>
</organism>
<dbReference type="AlphaFoldDB" id="A0A8S9LKC4"/>
<gene>
    <name evidence="2" type="ORF">F2Q68_00043339</name>
</gene>
<dbReference type="InterPro" id="IPR028934">
    <property type="entry name" value="Vps26-related"/>
</dbReference>
<dbReference type="EMBL" id="QGKW02000276">
    <property type="protein sequence ID" value="KAF2605796.1"/>
    <property type="molecule type" value="Genomic_DNA"/>
</dbReference>
<dbReference type="InterPro" id="IPR014752">
    <property type="entry name" value="Arrestin-like_C"/>
</dbReference>
<evidence type="ECO:0000256" key="1">
    <source>
        <dbReference type="ARBA" id="ARBA00009100"/>
    </source>
</evidence>
<proteinExistence type="inferred from homology"/>
<name>A0A8S9LKC4_BRACR</name>
<accession>A0A8S9LKC4</accession>
<comment type="similarity">
    <text evidence="1">Belongs to the VPS26 family.</text>
</comment>
<evidence type="ECO:0000313" key="2">
    <source>
        <dbReference type="EMBL" id="KAF2605796.1"/>
    </source>
</evidence>
<dbReference type="Pfam" id="PF03643">
    <property type="entry name" value="Vps26"/>
    <property type="match status" value="1"/>
</dbReference>
<dbReference type="GO" id="GO:0006886">
    <property type="term" value="P:intracellular protein transport"/>
    <property type="evidence" value="ECO:0007669"/>
    <property type="project" value="InterPro"/>
</dbReference>
<sequence length="99" mass="10681">MTTTTTVTVKLSRSNRIYRSSETVEGKIVIKSPNSISHQAIRLSVNGSVNLQVRGGSAGVIESFYGVIKPIQIVKKTIQVRSSGRIPPGITEVAPFDKV</sequence>